<dbReference type="InterPro" id="IPR040079">
    <property type="entry name" value="Glutathione_S-Trfase"/>
</dbReference>
<dbReference type="FunFam" id="3.40.30.10:FF:000058">
    <property type="entry name" value="Glutathione S-transferase, omega"/>
    <property type="match status" value="1"/>
</dbReference>
<feature type="site" description="Lowers pKa of active site Cys" evidence="3">
    <location>
        <position position="252"/>
    </location>
</feature>
<name>A0A231UX91_9HYPH</name>
<dbReference type="SUPFAM" id="SSF47616">
    <property type="entry name" value="GST C-terminal domain-like"/>
    <property type="match status" value="1"/>
</dbReference>
<dbReference type="SFLD" id="SFLDG01206">
    <property type="entry name" value="Xi.1"/>
    <property type="match status" value="1"/>
</dbReference>
<protein>
    <submittedName>
        <fullName evidence="6">Glutathione-dependent reductase</fullName>
    </submittedName>
</protein>
<feature type="binding site" evidence="2">
    <location>
        <begin position="147"/>
        <end position="148"/>
    </location>
    <ligand>
        <name>glutathione</name>
        <dbReference type="ChEBI" id="CHEBI:57925"/>
    </ligand>
</feature>
<dbReference type="InterPro" id="IPR016639">
    <property type="entry name" value="GST_Omega/GSH"/>
</dbReference>
<dbReference type="PANTHER" id="PTHR32419">
    <property type="entry name" value="GLUTATHIONYL-HYDROQUINONE REDUCTASE"/>
    <property type="match status" value="1"/>
</dbReference>
<dbReference type="GO" id="GO:0004364">
    <property type="term" value="F:glutathione transferase activity"/>
    <property type="evidence" value="ECO:0007669"/>
    <property type="project" value="InterPro"/>
</dbReference>
<dbReference type="Pfam" id="PF13410">
    <property type="entry name" value="GST_C_2"/>
    <property type="match status" value="1"/>
</dbReference>
<dbReference type="PIRSF" id="PIRSF015753">
    <property type="entry name" value="GST"/>
    <property type="match status" value="1"/>
</dbReference>
<dbReference type="Gene3D" id="3.40.30.10">
    <property type="entry name" value="Glutaredoxin"/>
    <property type="match status" value="1"/>
</dbReference>
<evidence type="ECO:0000259" key="5">
    <source>
        <dbReference type="PROSITE" id="PS50405"/>
    </source>
</evidence>
<sequence length="323" mass="36436">MGQLVDGEWKSGDVATTKDGGFERQDSTFRNWVTKDGSAGPSGEGGFPAAPNRYHLYVSHACPWAHRTMVMRRLKGLEDIISVSVVHWHMGDKGWSFDDDVKGATGDDLYGKALLHEIYQKADPDATCKVTVPVLWDKERQTIVNNESSEIIRMLNSAFAEWASDTTDYYPADLKSEIDAVNDLVYPNVNNGVYRAGFAKNQEKYEAAYDDLFGALDELEERLASNRYLTGDRFTEADIRLFTTLIRFDAVYHYHFKCNRNRLNEMPNLSDFMREIYQMPGIAETVHLDHIKGHYYTSHPGVNPTGVVPKGPALDFNAPHGRG</sequence>
<dbReference type="InterPro" id="IPR036249">
    <property type="entry name" value="Thioredoxin-like_sf"/>
</dbReference>
<feature type="binding site" evidence="2">
    <location>
        <position position="95"/>
    </location>
    <ligand>
        <name>glutathione</name>
        <dbReference type="ChEBI" id="CHEBI:57925"/>
    </ligand>
</feature>
<evidence type="ECO:0000313" key="7">
    <source>
        <dbReference type="Proteomes" id="UP000215405"/>
    </source>
</evidence>
<feature type="active site" description="Nucleophile" evidence="1">
    <location>
        <position position="62"/>
    </location>
</feature>
<dbReference type="Proteomes" id="UP000215405">
    <property type="component" value="Unassembled WGS sequence"/>
</dbReference>
<dbReference type="Pfam" id="PF13409">
    <property type="entry name" value="GST_N_2"/>
    <property type="match status" value="1"/>
</dbReference>
<feature type="domain" description="GST C-terminal" evidence="5">
    <location>
        <begin position="167"/>
        <end position="295"/>
    </location>
</feature>
<dbReference type="InterPro" id="IPR036282">
    <property type="entry name" value="Glutathione-S-Trfase_C_sf"/>
</dbReference>
<evidence type="ECO:0000256" key="3">
    <source>
        <dbReference type="PIRSR" id="PIRSR015753-3"/>
    </source>
</evidence>
<dbReference type="GO" id="GO:0005737">
    <property type="term" value="C:cytoplasm"/>
    <property type="evidence" value="ECO:0007669"/>
    <property type="project" value="TreeGrafter"/>
</dbReference>
<organism evidence="6 7">
    <name type="scientific">Notoacmeibacter marinus</name>
    <dbReference type="NCBI Taxonomy" id="1876515"/>
    <lineage>
        <taxon>Bacteria</taxon>
        <taxon>Pseudomonadati</taxon>
        <taxon>Pseudomonadota</taxon>
        <taxon>Alphaproteobacteria</taxon>
        <taxon>Hyphomicrobiales</taxon>
        <taxon>Notoacmeibacteraceae</taxon>
        <taxon>Notoacmeibacter</taxon>
    </lineage>
</organism>
<dbReference type="SFLD" id="SFLDS00019">
    <property type="entry name" value="Glutathione_Transferase_(cytos"/>
    <property type="match status" value="1"/>
</dbReference>
<feature type="site" description="Lowers pKa of active site Cys" evidence="3">
    <location>
        <position position="295"/>
    </location>
</feature>
<evidence type="ECO:0000256" key="2">
    <source>
        <dbReference type="PIRSR" id="PIRSR015753-2"/>
    </source>
</evidence>
<proteinExistence type="predicted"/>
<dbReference type="PANTHER" id="PTHR32419:SF6">
    <property type="entry name" value="GLUTATHIONE S-TRANSFERASE OMEGA-LIKE 1-RELATED"/>
    <property type="match status" value="1"/>
</dbReference>
<evidence type="ECO:0000313" key="6">
    <source>
        <dbReference type="EMBL" id="OXT00573.1"/>
    </source>
</evidence>
<feature type="active site" description="Proton donor/acceptor" evidence="1">
    <location>
        <position position="194"/>
    </location>
</feature>
<gene>
    <name evidence="6" type="ORF">B7H23_10740</name>
</gene>
<dbReference type="RefSeq" id="WP_094077399.1">
    <property type="nucleotide sequence ID" value="NZ_NBYO01000002.1"/>
</dbReference>
<dbReference type="SUPFAM" id="SSF52833">
    <property type="entry name" value="Thioredoxin-like"/>
    <property type="match status" value="1"/>
</dbReference>
<feature type="region of interest" description="Disordered" evidence="4">
    <location>
        <begin position="1"/>
        <end position="20"/>
    </location>
</feature>
<dbReference type="InterPro" id="IPR047047">
    <property type="entry name" value="GST_Omega-like_C"/>
</dbReference>
<dbReference type="InterPro" id="IPR004045">
    <property type="entry name" value="Glutathione_S-Trfase_N"/>
</dbReference>
<dbReference type="InterPro" id="IPR010987">
    <property type="entry name" value="Glutathione-S-Trfase_C-like"/>
</dbReference>
<dbReference type="AlphaFoldDB" id="A0A231UX91"/>
<dbReference type="CDD" id="cd03190">
    <property type="entry name" value="GST_C_Omega_like"/>
    <property type="match status" value="1"/>
</dbReference>
<reference evidence="7" key="1">
    <citation type="journal article" date="2017" name="Int. J. Syst. Evol. Microbiol.">
        <title>Notoacmeibacter marinus gen. nov., sp. nov., isolated from the gut of a limpet and proposal of Notoacmeibacteraceae fam. nov. in the order Rhizobiales of the class Alphaproteobacteria.</title>
        <authorList>
            <person name="Huang Z."/>
            <person name="Guo F."/>
            <person name="Lai Q."/>
        </authorList>
    </citation>
    <scope>NUCLEOTIDE SEQUENCE [LARGE SCALE GENOMIC DNA]</scope>
    <source>
        <strain evidence="7">XMTR2A4</strain>
    </source>
</reference>
<evidence type="ECO:0000256" key="4">
    <source>
        <dbReference type="SAM" id="MobiDB-lite"/>
    </source>
</evidence>
<dbReference type="PROSITE" id="PS50405">
    <property type="entry name" value="GST_CTER"/>
    <property type="match status" value="1"/>
</dbReference>
<comment type="caution">
    <text evidence="6">The sequence shown here is derived from an EMBL/GenBank/DDBJ whole genome shotgun (WGS) entry which is preliminary data.</text>
</comment>
<accession>A0A231UX91</accession>
<dbReference type="EMBL" id="NBYO01000002">
    <property type="protein sequence ID" value="OXT00573.1"/>
    <property type="molecule type" value="Genomic_DNA"/>
</dbReference>
<evidence type="ECO:0000256" key="1">
    <source>
        <dbReference type="PIRSR" id="PIRSR015753-1"/>
    </source>
</evidence>
<dbReference type="Gene3D" id="1.20.1050.10">
    <property type="match status" value="1"/>
</dbReference>
<feature type="binding site" evidence="2">
    <location>
        <begin position="129"/>
        <end position="132"/>
    </location>
    <ligand>
        <name>glutathione</name>
        <dbReference type="ChEBI" id="CHEBI:57925"/>
    </ligand>
</feature>
<keyword evidence="7" id="KW-1185">Reference proteome</keyword>
<dbReference type="SFLD" id="SFLDG01148">
    <property type="entry name" value="Xi_(cytGST)"/>
    <property type="match status" value="1"/>
</dbReference>